<dbReference type="PANTHER" id="PTHR31429">
    <property type="entry name" value="WRKY TRANSCRIPTION FACTOR 36-RELATED"/>
    <property type="match status" value="1"/>
</dbReference>
<dbReference type="Proteomes" id="UP000729402">
    <property type="component" value="Unassembled WGS sequence"/>
</dbReference>
<dbReference type="PANTHER" id="PTHR31429:SF59">
    <property type="entry name" value="WRKY TRANSCRIPTION FACTOR 47-RELATED"/>
    <property type="match status" value="1"/>
</dbReference>
<comment type="subcellular location">
    <subcellularLocation>
        <location evidence="1">Nucleus</location>
    </subcellularLocation>
</comment>
<keyword evidence="4" id="KW-0804">Transcription</keyword>
<evidence type="ECO:0000313" key="8">
    <source>
        <dbReference type="EMBL" id="KAG8045280.1"/>
    </source>
</evidence>
<feature type="region of interest" description="Disordered" evidence="6">
    <location>
        <begin position="1"/>
        <end position="36"/>
    </location>
</feature>
<dbReference type="InterPro" id="IPR044810">
    <property type="entry name" value="WRKY_plant"/>
</dbReference>
<feature type="compositionally biased region" description="Polar residues" evidence="6">
    <location>
        <begin position="187"/>
        <end position="204"/>
    </location>
</feature>
<dbReference type="Pfam" id="PF03106">
    <property type="entry name" value="WRKY"/>
    <property type="match status" value="1"/>
</dbReference>
<protein>
    <recommendedName>
        <fullName evidence="7">WRKY domain-containing protein</fullName>
    </recommendedName>
</protein>
<evidence type="ECO:0000256" key="4">
    <source>
        <dbReference type="ARBA" id="ARBA00023163"/>
    </source>
</evidence>
<dbReference type="FunFam" id="2.20.25.80:FF:000002">
    <property type="entry name" value="probable WRKY transcription factor 31"/>
    <property type="match status" value="1"/>
</dbReference>
<dbReference type="GO" id="GO:0043565">
    <property type="term" value="F:sequence-specific DNA binding"/>
    <property type="evidence" value="ECO:0007669"/>
    <property type="project" value="InterPro"/>
</dbReference>
<gene>
    <name evidence="8" type="ORF">GUJ93_ZPchr0008g11614</name>
</gene>
<keyword evidence="9" id="KW-1185">Reference proteome</keyword>
<evidence type="ECO:0000313" key="9">
    <source>
        <dbReference type="Proteomes" id="UP000729402"/>
    </source>
</evidence>
<evidence type="ECO:0000256" key="6">
    <source>
        <dbReference type="SAM" id="MobiDB-lite"/>
    </source>
</evidence>
<keyword evidence="5" id="KW-0539">Nucleus</keyword>
<reference evidence="8" key="1">
    <citation type="journal article" date="2021" name="bioRxiv">
        <title>Whole Genome Assembly and Annotation of Northern Wild Rice, Zizania palustris L., Supports a Whole Genome Duplication in the Zizania Genus.</title>
        <authorList>
            <person name="Haas M."/>
            <person name="Kono T."/>
            <person name="Macchietto M."/>
            <person name="Millas R."/>
            <person name="McGilp L."/>
            <person name="Shao M."/>
            <person name="Duquette J."/>
            <person name="Hirsch C.N."/>
            <person name="Kimball J."/>
        </authorList>
    </citation>
    <scope>NUCLEOTIDE SEQUENCE</scope>
    <source>
        <tissue evidence="8">Fresh leaf tissue</tissue>
    </source>
</reference>
<keyword evidence="3" id="KW-0238">DNA-binding</keyword>
<dbReference type="SMART" id="SM00774">
    <property type="entry name" value="WRKY"/>
    <property type="match status" value="1"/>
</dbReference>
<dbReference type="GO" id="GO:0005634">
    <property type="term" value="C:nucleus"/>
    <property type="evidence" value="ECO:0007669"/>
    <property type="project" value="UniProtKB-SubCell"/>
</dbReference>
<dbReference type="OrthoDB" id="2020995at2759"/>
<proteinExistence type="predicted"/>
<feature type="region of interest" description="Disordered" evidence="6">
    <location>
        <begin position="173"/>
        <end position="291"/>
    </location>
</feature>
<organism evidence="8 9">
    <name type="scientific">Zizania palustris</name>
    <name type="common">Northern wild rice</name>
    <dbReference type="NCBI Taxonomy" id="103762"/>
    <lineage>
        <taxon>Eukaryota</taxon>
        <taxon>Viridiplantae</taxon>
        <taxon>Streptophyta</taxon>
        <taxon>Embryophyta</taxon>
        <taxon>Tracheophyta</taxon>
        <taxon>Spermatophyta</taxon>
        <taxon>Magnoliopsida</taxon>
        <taxon>Liliopsida</taxon>
        <taxon>Poales</taxon>
        <taxon>Poaceae</taxon>
        <taxon>BOP clade</taxon>
        <taxon>Oryzoideae</taxon>
        <taxon>Oryzeae</taxon>
        <taxon>Zizaniinae</taxon>
        <taxon>Zizania</taxon>
    </lineage>
</organism>
<feature type="compositionally biased region" description="Low complexity" evidence="6">
    <location>
        <begin position="538"/>
        <end position="559"/>
    </location>
</feature>
<feature type="domain" description="WRKY" evidence="7">
    <location>
        <begin position="298"/>
        <end position="364"/>
    </location>
</feature>
<feature type="compositionally biased region" description="Polar residues" evidence="6">
    <location>
        <begin position="562"/>
        <end position="572"/>
    </location>
</feature>
<evidence type="ECO:0000256" key="3">
    <source>
        <dbReference type="ARBA" id="ARBA00023125"/>
    </source>
</evidence>
<dbReference type="InterPro" id="IPR003657">
    <property type="entry name" value="WRKY_dom"/>
</dbReference>
<evidence type="ECO:0000256" key="1">
    <source>
        <dbReference type="ARBA" id="ARBA00004123"/>
    </source>
</evidence>
<accession>A0A8J5RHW0</accession>
<dbReference type="PROSITE" id="PS50811">
    <property type="entry name" value="WRKY"/>
    <property type="match status" value="1"/>
</dbReference>
<dbReference type="AlphaFoldDB" id="A0A8J5RHW0"/>
<evidence type="ECO:0000256" key="2">
    <source>
        <dbReference type="ARBA" id="ARBA00023015"/>
    </source>
</evidence>
<name>A0A8J5RHW0_ZIZPA</name>
<comment type="caution">
    <text evidence="8">The sequence shown here is derived from an EMBL/GenBank/DDBJ whole genome shotgun (WGS) entry which is preliminary data.</text>
</comment>
<evidence type="ECO:0000256" key="5">
    <source>
        <dbReference type="ARBA" id="ARBA00023242"/>
    </source>
</evidence>
<feature type="region of interest" description="Disordered" evidence="6">
    <location>
        <begin position="522"/>
        <end position="572"/>
    </location>
</feature>
<reference evidence="8" key="2">
    <citation type="submission" date="2021-02" db="EMBL/GenBank/DDBJ databases">
        <authorList>
            <person name="Kimball J.A."/>
            <person name="Haas M.W."/>
            <person name="Macchietto M."/>
            <person name="Kono T."/>
            <person name="Duquette J."/>
            <person name="Shao M."/>
        </authorList>
    </citation>
    <scope>NUCLEOTIDE SEQUENCE</scope>
    <source>
        <tissue evidence="8">Fresh leaf tissue</tissue>
    </source>
</reference>
<evidence type="ECO:0000259" key="7">
    <source>
        <dbReference type="PROSITE" id="PS50811"/>
    </source>
</evidence>
<feature type="compositionally biased region" description="Polar residues" evidence="6">
    <location>
        <begin position="265"/>
        <end position="283"/>
    </location>
</feature>
<dbReference type="GO" id="GO:0003700">
    <property type="term" value="F:DNA-binding transcription factor activity"/>
    <property type="evidence" value="ECO:0007669"/>
    <property type="project" value="InterPro"/>
</dbReference>
<sequence>MEPRLPRQQQRHRRRGGGGDDDEEASAAAMEHHGRLSLRAGAAAFGWRQHDEEKGGGRRGEIKEVDFFLASRDGGAGLRHDEGLGGMRGGGREDVNIGLDLLTSTTTTGSAADGPPAAIVGEEETAKNHKMEAMPTAVEADLRRVVEENRRLRGMLDELTRSYSALYHQLLQVTQQQQPHRNPDHLTMNNNRSSLTQTRALPNPSSTTTTTQQFLEPRASSTAPQQAAGADDDDDNKAGGGGGDAATSLSNIAGGDRRMALDETAATTSMENNREQQAASASDQLPCRKPRVSVRARSEAPMISDGCQWRKYGQKMAKGNPCPRAYYRCTMAIGCPVRKQVQRCAEDKTVLITTYEGNHNHQLPPAATTMANTTSAAAAMLLSGPAASRDGAMLGHPAAMFQQSFPYASSMATLSASAPFPTITLDLTQTPAGTADLLHALHRPPAIYPAAAPAMPFAVPPQLAMYLPQRAAPAMLPAAAGMGARQPSVMETVTAALAADPNFTTALAAAISSVVAGGAHHQALSTTPRGSGGGARDSNGNGNNLAAASAAPATSGSPPRLATQSCSTTSTT</sequence>
<keyword evidence="2" id="KW-0805">Transcription regulation</keyword>
<dbReference type="EMBL" id="JAAALK010000290">
    <property type="protein sequence ID" value="KAG8045280.1"/>
    <property type="molecule type" value="Genomic_DNA"/>
</dbReference>